<dbReference type="RefSeq" id="WP_138225965.1">
    <property type="nucleotide sequence ID" value="NZ_CP040396.1"/>
</dbReference>
<keyword evidence="1" id="KW-0812">Transmembrane</keyword>
<dbReference type="OrthoDB" id="2639081at2"/>
<dbReference type="Proteomes" id="UP000300879">
    <property type="component" value="Chromosome"/>
</dbReference>
<dbReference type="AlphaFoldDB" id="A0A4P8XKS7"/>
<reference evidence="2 3" key="1">
    <citation type="submission" date="2019-05" db="EMBL/GenBank/DDBJ databases">
        <authorList>
            <person name="Chen C."/>
        </authorList>
    </citation>
    <scope>NUCLEOTIDE SEQUENCE [LARGE SCALE GENOMIC DNA]</scope>
    <source>
        <strain evidence="2 3">HB172198</strain>
    </source>
</reference>
<keyword evidence="1" id="KW-0472">Membrane</keyword>
<accession>A0A4P8XKS7</accession>
<name>A0A4P8XKS7_9BACL</name>
<dbReference type="KEGG" id="palo:E6C60_2316"/>
<keyword evidence="1" id="KW-1133">Transmembrane helix</keyword>
<evidence type="ECO:0000256" key="1">
    <source>
        <dbReference type="SAM" id="Phobius"/>
    </source>
</evidence>
<evidence type="ECO:0000313" key="3">
    <source>
        <dbReference type="Proteomes" id="UP000300879"/>
    </source>
</evidence>
<evidence type="ECO:0000313" key="2">
    <source>
        <dbReference type="EMBL" id="QCT03028.1"/>
    </source>
</evidence>
<gene>
    <name evidence="2" type="ORF">E6C60_2316</name>
</gene>
<proteinExistence type="predicted"/>
<keyword evidence="3" id="KW-1185">Reference proteome</keyword>
<dbReference type="EMBL" id="CP040396">
    <property type="protein sequence ID" value="QCT03028.1"/>
    <property type="molecule type" value="Genomic_DNA"/>
</dbReference>
<sequence length="100" mass="10954">MQCINPLSPDGCRPYIGQQVCAVLHDGTEWMGTLKSVDHNGIVLEPPGQAHILSHKPGKSGKSNKPVKASAYGYYPYYNPYAGLAWASLAFLFLVPLFFI</sequence>
<feature type="transmembrane region" description="Helical" evidence="1">
    <location>
        <begin position="81"/>
        <end position="99"/>
    </location>
</feature>
<organism evidence="2 3">
    <name type="scientific">Paenibacillus algicola</name>
    <dbReference type="NCBI Taxonomy" id="2565926"/>
    <lineage>
        <taxon>Bacteria</taxon>
        <taxon>Bacillati</taxon>
        <taxon>Bacillota</taxon>
        <taxon>Bacilli</taxon>
        <taxon>Bacillales</taxon>
        <taxon>Paenibacillaceae</taxon>
        <taxon>Paenibacillus</taxon>
    </lineage>
</organism>
<protein>
    <submittedName>
        <fullName evidence="2">Uncharacterized protein</fullName>
    </submittedName>
</protein>